<dbReference type="GO" id="GO:0000287">
    <property type="term" value="F:magnesium ion binding"/>
    <property type="evidence" value="ECO:0007669"/>
    <property type="project" value="InterPro"/>
</dbReference>
<evidence type="ECO:0000256" key="19">
    <source>
        <dbReference type="PIRSR" id="PIRSR604439-5"/>
    </source>
</evidence>
<dbReference type="InterPro" id="IPR004439">
    <property type="entry name" value="Isocitrate_DH_NADP_dimer_prok"/>
</dbReference>
<organism evidence="22 23">
    <name type="scientific">Gracilibacillus kekensis</name>
    <dbReference type="NCBI Taxonomy" id="1027249"/>
    <lineage>
        <taxon>Bacteria</taxon>
        <taxon>Bacillati</taxon>
        <taxon>Bacillota</taxon>
        <taxon>Bacilli</taxon>
        <taxon>Bacillales</taxon>
        <taxon>Bacillaceae</taxon>
        <taxon>Gracilibacillus</taxon>
    </lineage>
</organism>
<evidence type="ECO:0000256" key="1">
    <source>
        <dbReference type="ARBA" id="ARBA00001936"/>
    </source>
</evidence>
<comment type="function">
    <text evidence="14">Catalyzes the oxidative decarboxylation of isocitrate to 2-oxoglutarate and carbon dioxide with the concomitant reduction of NADP(+).</text>
</comment>
<sequence>MGEKITVENGVVQTPNKPIIPFIEGDGIGPDIWAAASRVLEASVEKAYNGEKGIEWKEVLAGQKAFDKTGEWLPEETLDVIRENKIAIKGPLTTPIGGGIRSLNVALRQKLDLFACLRPVRWFDGVPSPVKRPEDTDMVIFRENTEDIYAGIEWQEGSNEVKKVIDFLQNEMGVENIRFPETSGLGVKPVSKEGTTRLVRAAIDYAINEGRKSVTLVHKGNIMKFTEGSFKNWGYEVAEKEYGDKVFTWAEWERIVEKDGKDAANKAQDEAEAAGRIIVKDSIADIFLQQILTRPKEFDVVATMNLNGDYISDALAAQVGGIGIAPGANINYESGHAIFEATHGTAPKYAGLDKVNPSSVILSGVLMLEHLGWREAAELILKSMDKTIGSKVVTYDFARLMEGATEVKASEFADELIKNMD</sequence>
<dbReference type="GO" id="GO:0051287">
    <property type="term" value="F:NAD binding"/>
    <property type="evidence" value="ECO:0007669"/>
    <property type="project" value="InterPro"/>
</dbReference>
<feature type="binding site" evidence="15">
    <location>
        <position position="102"/>
    </location>
    <ligand>
        <name>D-threo-isocitrate</name>
        <dbReference type="ChEBI" id="CHEBI:15562"/>
    </ligand>
</feature>
<comment type="subunit">
    <text evidence="3">Homodimer.</text>
</comment>
<dbReference type="STRING" id="1027249.SAMN05216179_1684"/>
<dbReference type="InterPro" id="IPR019818">
    <property type="entry name" value="IsoCit/isopropylmalate_DH_CS"/>
</dbReference>
<evidence type="ECO:0000256" key="12">
    <source>
        <dbReference type="ARBA" id="ARBA00023211"/>
    </source>
</evidence>
<evidence type="ECO:0000256" key="14">
    <source>
        <dbReference type="ARBA" id="ARBA00046127"/>
    </source>
</evidence>
<feature type="binding site" evidence="16">
    <location>
        <position position="93"/>
    </location>
    <ligand>
        <name>NADP(+)</name>
        <dbReference type="ChEBI" id="CHEBI:58349"/>
    </ligand>
</feature>
<dbReference type="PANTHER" id="PTHR43504:SF1">
    <property type="entry name" value="ISOCITRATE DEHYDROGENASE [NADP]"/>
    <property type="match status" value="1"/>
</dbReference>
<feature type="binding site" evidence="16">
    <location>
        <position position="356"/>
    </location>
    <ligand>
        <name>NADP(+)</name>
        <dbReference type="ChEBI" id="CHEBI:58349"/>
    </ligand>
</feature>
<keyword evidence="6 20" id="KW-0329">Glyoxylate bypass</keyword>
<feature type="binding site" evidence="16">
    <location>
        <begin position="343"/>
        <end position="349"/>
    </location>
    <ligand>
        <name>NADP(+)</name>
        <dbReference type="ChEBI" id="CHEBI:58349"/>
    </ligand>
</feature>
<evidence type="ECO:0000256" key="15">
    <source>
        <dbReference type="PIRSR" id="PIRSR604439-1"/>
    </source>
</evidence>
<evidence type="ECO:0000256" key="4">
    <source>
        <dbReference type="ARBA" id="ARBA00013013"/>
    </source>
</evidence>
<keyword evidence="10 16" id="KW-0521">NADP</keyword>
<keyword evidence="7 20" id="KW-0816">Tricarboxylic acid cycle</keyword>
<feature type="modified residue" description="N6-acetyllysine" evidence="19">
    <location>
        <position position="131"/>
    </location>
</feature>
<comment type="catalytic activity">
    <reaction evidence="13">
        <text>D-threo-isocitrate + NADP(+) = 2-oxoglutarate + CO2 + NADPH</text>
        <dbReference type="Rhea" id="RHEA:19629"/>
        <dbReference type="ChEBI" id="CHEBI:15562"/>
        <dbReference type="ChEBI" id="CHEBI:16526"/>
        <dbReference type="ChEBI" id="CHEBI:16810"/>
        <dbReference type="ChEBI" id="CHEBI:57783"/>
        <dbReference type="ChEBI" id="CHEBI:58349"/>
        <dbReference type="EC" id="1.1.1.42"/>
    </reaction>
</comment>
<dbReference type="Gene3D" id="3.40.718.10">
    <property type="entry name" value="Isopropylmalate Dehydrogenase"/>
    <property type="match status" value="1"/>
</dbReference>
<evidence type="ECO:0000313" key="22">
    <source>
        <dbReference type="EMBL" id="SHN06066.1"/>
    </source>
</evidence>
<evidence type="ECO:0000256" key="20">
    <source>
        <dbReference type="RuleBase" id="RU004446"/>
    </source>
</evidence>
<comment type="cofactor">
    <cofactor evidence="1">
        <name>Mn(2+)</name>
        <dbReference type="ChEBI" id="CHEBI:29035"/>
    </cofactor>
</comment>
<feature type="binding site" evidence="16">
    <location>
        <position position="399"/>
    </location>
    <ligand>
        <name>NADP(+)</name>
        <dbReference type="ChEBI" id="CHEBI:58349"/>
    </ligand>
</feature>
<feature type="domain" description="Isopropylmalate dehydrogenase-like" evidence="21">
    <location>
        <begin position="19"/>
        <end position="416"/>
    </location>
</feature>
<comment type="similarity">
    <text evidence="2">Belongs to the isocitrate and isopropylmalate dehydrogenases family.</text>
</comment>
<feature type="binding site" evidence="15">
    <location>
        <position position="108"/>
    </location>
    <ligand>
        <name>D-threo-isocitrate</name>
        <dbReference type="ChEBI" id="CHEBI:15562"/>
    </ligand>
</feature>
<evidence type="ECO:0000256" key="8">
    <source>
        <dbReference type="ARBA" id="ARBA00022723"/>
    </source>
</evidence>
<dbReference type="SMART" id="SM01329">
    <property type="entry name" value="Iso_dh"/>
    <property type="match status" value="1"/>
</dbReference>
<evidence type="ECO:0000256" key="16">
    <source>
        <dbReference type="PIRSR" id="PIRSR604439-2"/>
    </source>
</evidence>
<reference evidence="22 23" key="1">
    <citation type="submission" date="2016-11" db="EMBL/GenBank/DDBJ databases">
        <authorList>
            <person name="Jaros S."/>
            <person name="Januszkiewicz K."/>
            <person name="Wedrychowicz H."/>
        </authorList>
    </citation>
    <scope>NUCLEOTIDE SEQUENCE [LARGE SCALE GENOMIC DNA]</scope>
    <source>
        <strain evidence="22 23">CGMCC 1.10681</strain>
    </source>
</reference>
<feature type="modified residue" description="Phosphoserine" evidence="19">
    <location>
        <position position="102"/>
    </location>
</feature>
<evidence type="ECO:0000256" key="10">
    <source>
        <dbReference type="ARBA" id="ARBA00022857"/>
    </source>
</evidence>
<dbReference type="Proteomes" id="UP000184184">
    <property type="component" value="Unassembled WGS sequence"/>
</dbReference>
<evidence type="ECO:0000256" key="2">
    <source>
        <dbReference type="ARBA" id="ARBA00007769"/>
    </source>
</evidence>
<dbReference type="PROSITE" id="PS00470">
    <property type="entry name" value="IDH_IMDH"/>
    <property type="match status" value="1"/>
</dbReference>
<evidence type="ECO:0000256" key="6">
    <source>
        <dbReference type="ARBA" id="ARBA00022435"/>
    </source>
</evidence>
<dbReference type="EC" id="1.1.1.42" evidence="4 20"/>
<dbReference type="EMBL" id="FRCZ01000003">
    <property type="protein sequence ID" value="SHN06066.1"/>
    <property type="molecule type" value="Genomic_DNA"/>
</dbReference>
<evidence type="ECO:0000256" key="3">
    <source>
        <dbReference type="ARBA" id="ARBA00011738"/>
    </source>
</evidence>
<protein>
    <recommendedName>
        <fullName evidence="5 20">Isocitrate dehydrogenase [NADP]</fullName>
        <ecNumber evidence="4 20">1.1.1.42</ecNumber>
    </recommendedName>
</protein>
<keyword evidence="8 20" id="KW-0479">Metal-binding</keyword>
<name>A0A1M7NQD5_9BACI</name>
<evidence type="ECO:0000256" key="5">
    <source>
        <dbReference type="ARBA" id="ARBA00019562"/>
    </source>
</evidence>
<dbReference type="OrthoDB" id="9806254at2"/>
<dbReference type="GO" id="GO:0004450">
    <property type="term" value="F:isocitrate dehydrogenase (NADP+) activity"/>
    <property type="evidence" value="ECO:0007669"/>
    <property type="project" value="UniProtKB-UniRule"/>
</dbReference>
<proteinExistence type="inferred from homology"/>
<gene>
    <name evidence="22" type="ORF">SAMN05216179_1684</name>
</gene>
<dbReference type="NCBIfam" id="NF005425">
    <property type="entry name" value="PRK07006.1"/>
    <property type="match status" value="1"/>
</dbReference>
<comment type="cofactor">
    <cofactor evidence="17">
        <name>Mg(2+)</name>
        <dbReference type="ChEBI" id="CHEBI:18420"/>
    </cofactor>
    <cofactor evidence="17">
        <name>Mn(2+)</name>
        <dbReference type="ChEBI" id="CHEBI:29035"/>
    </cofactor>
    <text evidence="17">Binds 1 Mg(2+) or Mn(2+) ion per subunit.</text>
</comment>
<dbReference type="NCBIfam" id="TIGR00183">
    <property type="entry name" value="prok_nadp_idh"/>
    <property type="match status" value="1"/>
</dbReference>
<feature type="binding site" evidence="17">
    <location>
        <position position="309"/>
    </location>
    <ligand>
        <name>Mg(2+)</name>
        <dbReference type="ChEBI" id="CHEBI:18420"/>
    </ligand>
</feature>
<evidence type="ECO:0000256" key="7">
    <source>
        <dbReference type="ARBA" id="ARBA00022532"/>
    </source>
</evidence>
<evidence type="ECO:0000256" key="17">
    <source>
        <dbReference type="PIRSR" id="PIRSR604439-3"/>
    </source>
</evidence>
<feature type="binding site" evidence="15">
    <location>
        <position position="142"/>
    </location>
    <ligand>
        <name>D-threo-isocitrate</name>
        <dbReference type="ChEBI" id="CHEBI:15562"/>
    </ligand>
</feature>
<accession>A0A1M7NQD5</accession>
<dbReference type="GO" id="GO:0006097">
    <property type="term" value="P:glyoxylate cycle"/>
    <property type="evidence" value="ECO:0007669"/>
    <property type="project" value="UniProtKB-KW"/>
</dbReference>
<dbReference type="RefSeq" id="WP_073201416.1">
    <property type="nucleotide sequence ID" value="NZ_FRCZ01000003.1"/>
</dbReference>
<dbReference type="GO" id="GO:0006099">
    <property type="term" value="P:tricarboxylic acid cycle"/>
    <property type="evidence" value="ECO:0007669"/>
    <property type="project" value="UniProtKB-UniRule"/>
</dbReference>
<feature type="site" description="Critical for catalysis" evidence="18">
    <location>
        <position position="149"/>
    </location>
</feature>
<keyword evidence="23" id="KW-1185">Reference proteome</keyword>
<evidence type="ECO:0000313" key="23">
    <source>
        <dbReference type="Proteomes" id="UP000184184"/>
    </source>
</evidence>
<dbReference type="Pfam" id="PF00180">
    <property type="entry name" value="Iso_dh"/>
    <property type="match status" value="1"/>
</dbReference>
<dbReference type="InterPro" id="IPR024084">
    <property type="entry name" value="IsoPropMal-DH-like_dom"/>
</dbReference>
<evidence type="ECO:0000256" key="11">
    <source>
        <dbReference type="ARBA" id="ARBA00023002"/>
    </source>
</evidence>
<evidence type="ECO:0000256" key="13">
    <source>
        <dbReference type="ARBA" id="ARBA00023554"/>
    </source>
</evidence>
<feature type="modified residue" description="N6-succinyllysine" evidence="19">
    <location>
        <position position="89"/>
    </location>
</feature>
<dbReference type="SUPFAM" id="SSF53659">
    <property type="entry name" value="Isocitrate/Isopropylmalate dehydrogenase-like"/>
    <property type="match status" value="1"/>
</dbReference>
<dbReference type="AlphaFoldDB" id="A0A1M7NQD5"/>
<keyword evidence="9 17" id="KW-0460">Magnesium</keyword>
<evidence type="ECO:0000256" key="9">
    <source>
        <dbReference type="ARBA" id="ARBA00022842"/>
    </source>
</evidence>
<keyword evidence="12 17" id="KW-0464">Manganese</keyword>
<evidence type="ECO:0000256" key="18">
    <source>
        <dbReference type="PIRSR" id="PIRSR604439-4"/>
    </source>
</evidence>
<feature type="modified residue" description="N6-succinyllysine" evidence="19">
    <location>
        <position position="231"/>
    </location>
</feature>
<feature type="binding site" evidence="15">
    <location>
        <position position="104"/>
    </location>
    <ligand>
        <name>D-threo-isocitrate</name>
        <dbReference type="ChEBI" id="CHEBI:15562"/>
    </ligand>
</feature>
<dbReference type="PANTHER" id="PTHR43504">
    <property type="entry name" value="ISOCITRATE DEHYDROGENASE [NADP]"/>
    <property type="match status" value="1"/>
</dbReference>
<evidence type="ECO:0000259" key="21">
    <source>
        <dbReference type="SMART" id="SM01329"/>
    </source>
</evidence>
<feature type="binding site" evidence="16">
    <location>
        <position position="395"/>
    </location>
    <ligand>
        <name>NADP(+)</name>
        <dbReference type="ChEBI" id="CHEBI:58349"/>
    </ligand>
</feature>
<keyword evidence="11" id="KW-0560">Oxidoreductase</keyword>
<feature type="site" description="Critical for catalysis" evidence="18">
    <location>
        <position position="219"/>
    </location>
</feature>
<feature type="binding site" evidence="15">
    <location>
        <position position="118"/>
    </location>
    <ligand>
        <name>D-threo-isocitrate</name>
        <dbReference type="ChEBI" id="CHEBI:15562"/>
    </ligand>
</feature>